<dbReference type="Pfam" id="PF13516">
    <property type="entry name" value="LRR_6"/>
    <property type="match status" value="3"/>
</dbReference>
<dbReference type="GO" id="GO:0048471">
    <property type="term" value="C:perinuclear region of cytoplasm"/>
    <property type="evidence" value="ECO:0007669"/>
    <property type="project" value="TreeGrafter"/>
</dbReference>
<dbReference type="SUPFAM" id="SSF52047">
    <property type="entry name" value="RNI-like"/>
    <property type="match status" value="1"/>
</dbReference>
<keyword evidence="2" id="KW-0433">Leucine-rich repeat</keyword>
<organism evidence="4 5">
    <name type="scientific">Cylindrotheca closterium</name>
    <dbReference type="NCBI Taxonomy" id="2856"/>
    <lineage>
        <taxon>Eukaryota</taxon>
        <taxon>Sar</taxon>
        <taxon>Stramenopiles</taxon>
        <taxon>Ochrophyta</taxon>
        <taxon>Bacillariophyta</taxon>
        <taxon>Bacillariophyceae</taxon>
        <taxon>Bacillariophycidae</taxon>
        <taxon>Bacillariales</taxon>
        <taxon>Bacillariaceae</taxon>
        <taxon>Cylindrotheca</taxon>
    </lineage>
</organism>
<proteinExistence type="predicted"/>
<evidence type="ECO:0000256" key="1">
    <source>
        <dbReference type="ARBA" id="ARBA00022468"/>
    </source>
</evidence>
<dbReference type="InterPro" id="IPR027038">
    <property type="entry name" value="RanGap"/>
</dbReference>
<comment type="caution">
    <text evidence="4">The sequence shown here is derived from an EMBL/GenBank/DDBJ whole genome shotgun (WGS) entry which is preliminary data.</text>
</comment>
<keyword evidence="3" id="KW-0677">Repeat</keyword>
<dbReference type="Gene3D" id="3.80.10.10">
    <property type="entry name" value="Ribonuclease Inhibitor"/>
    <property type="match status" value="1"/>
</dbReference>
<keyword evidence="5" id="KW-1185">Reference proteome</keyword>
<name>A0AAD2FWE8_9STRA</name>
<dbReference type="SMART" id="SM00368">
    <property type="entry name" value="LRR_RI"/>
    <property type="match status" value="3"/>
</dbReference>
<protein>
    <submittedName>
        <fullName evidence="4">Uncharacterized protein</fullName>
    </submittedName>
</protein>
<dbReference type="AlphaFoldDB" id="A0AAD2FWE8"/>
<keyword evidence="1" id="KW-0343">GTPase activation</keyword>
<dbReference type="EMBL" id="CAKOGP040001870">
    <property type="protein sequence ID" value="CAJ1954874.1"/>
    <property type="molecule type" value="Genomic_DNA"/>
</dbReference>
<dbReference type="GO" id="GO:0005096">
    <property type="term" value="F:GTPase activator activity"/>
    <property type="evidence" value="ECO:0007669"/>
    <property type="project" value="UniProtKB-KW"/>
</dbReference>
<evidence type="ECO:0000313" key="5">
    <source>
        <dbReference type="Proteomes" id="UP001295423"/>
    </source>
</evidence>
<reference evidence="4" key="1">
    <citation type="submission" date="2023-08" db="EMBL/GenBank/DDBJ databases">
        <authorList>
            <person name="Audoor S."/>
            <person name="Bilcke G."/>
        </authorList>
    </citation>
    <scope>NUCLEOTIDE SEQUENCE</scope>
</reference>
<dbReference type="GO" id="GO:0005634">
    <property type="term" value="C:nucleus"/>
    <property type="evidence" value="ECO:0007669"/>
    <property type="project" value="TreeGrafter"/>
</dbReference>
<evidence type="ECO:0000313" key="4">
    <source>
        <dbReference type="EMBL" id="CAJ1954874.1"/>
    </source>
</evidence>
<dbReference type="GO" id="GO:0005829">
    <property type="term" value="C:cytosol"/>
    <property type="evidence" value="ECO:0007669"/>
    <property type="project" value="TreeGrafter"/>
</dbReference>
<evidence type="ECO:0000256" key="2">
    <source>
        <dbReference type="ARBA" id="ARBA00022614"/>
    </source>
</evidence>
<dbReference type="Proteomes" id="UP001295423">
    <property type="component" value="Unassembled WGS sequence"/>
</dbReference>
<dbReference type="InterPro" id="IPR032675">
    <property type="entry name" value="LRR_dom_sf"/>
</dbReference>
<dbReference type="GO" id="GO:0006913">
    <property type="term" value="P:nucleocytoplasmic transport"/>
    <property type="evidence" value="ECO:0007669"/>
    <property type="project" value="TreeGrafter"/>
</dbReference>
<dbReference type="PANTHER" id="PTHR24113">
    <property type="entry name" value="RAN GTPASE-ACTIVATING PROTEIN 1"/>
    <property type="match status" value="1"/>
</dbReference>
<dbReference type="InterPro" id="IPR001611">
    <property type="entry name" value="Leu-rich_rpt"/>
</dbReference>
<evidence type="ECO:0000256" key="3">
    <source>
        <dbReference type="ARBA" id="ARBA00022737"/>
    </source>
</evidence>
<gene>
    <name evidence="4" type="ORF">CYCCA115_LOCUS15466</name>
</gene>
<dbReference type="PANTHER" id="PTHR24113:SF12">
    <property type="entry name" value="RAN GTPASE-ACTIVATING PROTEIN 1"/>
    <property type="match status" value="1"/>
</dbReference>
<dbReference type="GO" id="GO:0031267">
    <property type="term" value="F:small GTPase binding"/>
    <property type="evidence" value="ECO:0007669"/>
    <property type="project" value="TreeGrafter"/>
</dbReference>
<sequence>MNSYISESIENLTVDISCRFHHPLLEDLHCELVSQNLNLKNEHLNRLSFYRCPQLHIQGIKCILKRIFQLNKEKQLELEISSVELRDDGLNVLVDVLFQQDEGELKRERQLTISSLELEDIGYVLPNTWQRFLPMALDNASTLVTLDLTHNNLKFDSVQTIARLLETNTSLKNLILSENPLIGDRGSSALSTSLRKNASLKVLSLAVCNVTNQGMDALYNCVHSFNTRLSRVYLFGNPYNDGSEHRKRLDYWLELNAAGRGTMRSSETCAAVIPHFLSRASSSNQERPDMVYGLLRQLPHSWIPDSR</sequence>
<accession>A0AAD2FWE8</accession>